<evidence type="ECO:0000259" key="14">
    <source>
        <dbReference type="PROSITE" id="PS50929"/>
    </source>
</evidence>
<evidence type="ECO:0000256" key="7">
    <source>
        <dbReference type="ARBA" id="ARBA00023136"/>
    </source>
</evidence>
<dbReference type="GO" id="GO:0016887">
    <property type="term" value="F:ATP hydrolysis activity"/>
    <property type="evidence" value="ECO:0007669"/>
    <property type="project" value="InterPro"/>
</dbReference>
<gene>
    <name evidence="15" type="ORF">NQ315_005546</name>
</gene>
<dbReference type="GO" id="GO:0140359">
    <property type="term" value="F:ABC-type transporter activity"/>
    <property type="evidence" value="ECO:0007669"/>
    <property type="project" value="InterPro"/>
</dbReference>
<dbReference type="SUPFAM" id="SSF52540">
    <property type="entry name" value="P-loop containing nucleoside triphosphate hydrolases"/>
    <property type="match status" value="1"/>
</dbReference>
<sequence length="714" mass="78825">MAAAINLNKANLKLANLYLKKSFGLRSFTYLHSKRKPTSHFHPLVYQLQKSSTRHKEGQRDKGKPGGGILATLSNKIPSLTPKSQPVRGCFHPGASALTREAIPLRDKPPVSGVEMIQGMLQYIWPKNDKAIRDRVKLAVSLLVGAKVLNVTVPFIFKYAVDYLNAGAALNMDSAPETAATIATSLLLGYGIARASAAGFNELRNAVFAKVAQHSIRKIAKNVFLHLHNLDLAFHLQRQTGALSKTIDRGSRGINFVLSAMVFNIVPTVFELALVSSLLGIRCGAAFAGISLGCVGVYTIYTLGVTQWRTKFRIFMNQAENEAGNKAIDSLINYETVKYFNNEKFEVDRYDKVLKKYEDASLKTSTSLALLNFGQNAIFSIALSGIMYLAANEIMKGNMTVGDLVMVNGLLFQLSVPLGFLGSVYREVRQALIDMQTMFTLMTVDSAVKSKPDAPYLYVDANTSAIRFENVSFEYEPGKEIFKDLNLTIEPGKKTAIVGGSGSGKSTLVRLLYRFYEPTRGRIFIGDQDIREVDIESLRKAISIVPQDSVLFHDTIKYNLHYGNLTASDNDVVEAAKLAEIHQSIVTWSKGYETQVGERGLKLSGGEKQRVAIARAILKNSPILIFDEATSSLDSITEYNILKALRNATKGRTSICIAHRLSTIMDADQIFILEDGKVSEQGSHTSLIQNPKSLYWKLWNTQNHSQGAEQSRSL</sequence>
<dbReference type="FunFam" id="1.20.1560.10:FF:000004">
    <property type="entry name" value="ATP-binding cassette sub-family B member 7"/>
    <property type="match status" value="1"/>
</dbReference>
<feature type="transmembrane region" description="Helical" evidence="12">
    <location>
        <begin position="285"/>
        <end position="306"/>
    </location>
</feature>
<evidence type="ECO:0000256" key="8">
    <source>
        <dbReference type="ARBA" id="ARBA00041016"/>
    </source>
</evidence>
<keyword evidence="16" id="KW-1185">Reference proteome</keyword>
<comment type="caution">
    <text evidence="15">The sequence shown here is derived from an EMBL/GenBank/DDBJ whole genome shotgun (WGS) entry which is preliminary data.</text>
</comment>
<dbReference type="Pfam" id="PF00005">
    <property type="entry name" value="ABC_tran"/>
    <property type="match status" value="1"/>
</dbReference>
<dbReference type="InterPro" id="IPR017871">
    <property type="entry name" value="ABC_transporter-like_CS"/>
</dbReference>
<feature type="domain" description="ABC transporter" evidence="13">
    <location>
        <begin position="466"/>
        <end position="700"/>
    </location>
</feature>
<evidence type="ECO:0000313" key="15">
    <source>
        <dbReference type="EMBL" id="KAJ8917497.1"/>
    </source>
</evidence>
<dbReference type="InterPro" id="IPR011527">
    <property type="entry name" value="ABC1_TM_dom"/>
</dbReference>
<evidence type="ECO:0000313" key="16">
    <source>
        <dbReference type="Proteomes" id="UP001159042"/>
    </source>
</evidence>
<dbReference type="SMART" id="SM00382">
    <property type="entry name" value="AAA"/>
    <property type="match status" value="1"/>
</dbReference>
<keyword evidence="6 12" id="KW-1133">Transmembrane helix</keyword>
<dbReference type="InterPro" id="IPR036640">
    <property type="entry name" value="ABC1_TM_sf"/>
</dbReference>
<keyword evidence="2" id="KW-0813">Transport</keyword>
<proteinExistence type="predicted"/>
<evidence type="ECO:0000259" key="13">
    <source>
        <dbReference type="PROSITE" id="PS50893"/>
    </source>
</evidence>
<evidence type="ECO:0000256" key="9">
    <source>
        <dbReference type="ARBA" id="ARBA00042945"/>
    </source>
</evidence>
<dbReference type="PANTHER" id="PTHR24221:SF402">
    <property type="entry name" value="IRON-SULFUR CLUSTERS TRANSPORTER ABCB7, MITOCHONDRIAL"/>
    <property type="match status" value="1"/>
</dbReference>
<dbReference type="InterPro" id="IPR027417">
    <property type="entry name" value="P-loop_NTPase"/>
</dbReference>
<name>A0AAV8VU43_9CUCU</name>
<comment type="subcellular location">
    <subcellularLocation>
        <location evidence="1">Mitochondrion inner membrane</location>
        <topology evidence="1">Multi-pass membrane protein</topology>
    </subcellularLocation>
</comment>
<dbReference type="CDD" id="cd18582">
    <property type="entry name" value="ABC_6TM_ATM1_ABCB7"/>
    <property type="match status" value="1"/>
</dbReference>
<dbReference type="GO" id="GO:0005743">
    <property type="term" value="C:mitochondrial inner membrane"/>
    <property type="evidence" value="ECO:0007669"/>
    <property type="project" value="UniProtKB-SubCell"/>
</dbReference>
<feature type="compositionally biased region" description="Basic and acidic residues" evidence="11">
    <location>
        <begin position="54"/>
        <end position="64"/>
    </location>
</feature>
<feature type="domain" description="ABC transmembrane type-1" evidence="14">
    <location>
        <begin position="138"/>
        <end position="430"/>
    </location>
</feature>
<evidence type="ECO:0000256" key="6">
    <source>
        <dbReference type="ARBA" id="ARBA00022989"/>
    </source>
</evidence>
<dbReference type="SUPFAM" id="SSF90123">
    <property type="entry name" value="ABC transporter transmembrane region"/>
    <property type="match status" value="1"/>
</dbReference>
<evidence type="ECO:0000256" key="4">
    <source>
        <dbReference type="ARBA" id="ARBA00022741"/>
    </source>
</evidence>
<accession>A0AAV8VU43</accession>
<dbReference type="PROSITE" id="PS00211">
    <property type="entry name" value="ABC_TRANSPORTER_1"/>
    <property type="match status" value="1"/>
</dbReference>
<dbReference type="InterPro" id="IPR039421">
    <property type="entry name" value="Type_1_exporter"/>
</dbReference>
<dbReference type="Gene3D" id="3.40.50.300">
    <property type="entry name" value="P-loop containing nucleotide triphosphate hydrolases"/>
    <property type="match status" value="1"/>
</dbReference>
<keyword evidence="4" id="KW-0547">Nucleotide-binding</keyword>
<evidence type="ECO:0000256" key="12">
    <source>
        <dbReference type="SAM" id="Phobius"/>
    </source>
</evidence>
<feature type="region of interest" description="Disordered" evidence="11">
    <location>
        <begin position="49"/>
        <end position="68"/>
    </location>
</feature>
<comment type="catalytic activity">
    <reaction evidence="10">
        <text>(glutathione)4[2Fe(III)-2S] cluster(in) + ATP + H2O = (glutathione)4[2Fe(III)-2S] cluster(out) + ADP + phosphate + H(+)</text>
        <dbReference type="Rhea" id="RHEA:67028"/>
        <dbReference type="ChEBI" id="CHEBI:15377"/>
        <dbReference type="ChEBI" id="CHEBI:15378"/>
        <dbReference type="ChEBI" id="CHEBI:30616"/>
        <dbReference type="ChEBI" id="CHEBI:43474"/>
        <dbReference type="ChEBI" id="CHEBI:167627"/>
        <dbReference type="ChEBI" id="CHEBI:456216"/>
    </reaction>
    <physiologicalReaction direction="left-to-right" evidence="10">
        <dbReference type="Rhea" id="RHEA:67029"/>
    </physiologicalReaction>
</comment>
<dbReference type="GO" id="GO:0005524">
    <property type="term" value="F:ATP binding"/>
    <property type="evidence" value="ECO:0007669"/>
    <property type="project" value="UniProtKB-KW"/>
</dbReference>
<keyword evidence="7 12" id="KW-0472">Membrane</keyword>
<dbReference type="EMBL" id="JANEYG010000033">
    <property type="protein sequence ID" value="KAJ8917497.1"/>
    <property type="molecule type" value="Genomic_DNA"/>
</dbReference>
<feature type="transmembrane region" description="Helical" evidence="12">
    <location>
        <begin position="410"/>
        <end position="428"/>
    </location>
</feature>
<dbReference type="PANTHER" id="PTHR24221">
    <property type="entry name" value="ATP-BINDING CASSETTE SUB-FAMILY B"/>
    <property type="match status" value="1"/>
</dbReference>
<dbReference type="FunFam" id="3.40.50.300:FF:000186">
    <property type="entry name" value="ATP-binding cassette sub-family B member 7, mitochondrial"/>
    <property type="match status" value="1"/>
</dbReference>
<protein>
    <recommendedName>
        <fullName evidence="8">Iron-sulfur clusters transporter ABCB7, mitochondrial</fullName>
    </recommendedName>
    <alternativeName>
        <fullName evidence="9">ATP-binding cassette sub-family B member 7, mitochondrial</fullName>
    </alternativeName>
</protein>
<evidence type="ECO:0000256" key="5">
    <source>
        <dbReference type="ARBA" id="ARBA00022840"/>
    </source>
</evidence>
<evidence type="ECO:0000256" key="11">
    <source>
        <dbReference type="SAM" id="MobiDB-lite"/>
    </source>
</evidence>
<dbReference type="Gene3D" id="1.20.1560.10">
    <property type="entry name" value="ABC transporter type 1, transmembrane domain"/>
    <property type="match status" value="1"/>
</dbReference>
<dbReference type="InterPro" id="IPR003439">
    <property type="entry name" value="ABC_transporter-like_ATP-bd"/>
</dbReference>
<dbReference type="Pfam" id="PF00664">
    <property type="entry name" value="ABC_membrane"/>
    <property type="match status" value="1"/>
</dbReference>
<evidence type="ECO:0000256" key="1">
    <source>
        <dbReference type="ARBA" id="ARBA00004448"/>
    </source>
</evidence>
<evidence type="ECO:0000256" key="10">
    <source>
        <dbReference type="ARBA" id="ARBA00048046"/>
    </source>
</evidence>
<organism evidence="15 16">
    <name type="scientific">Exocentrus adspersus</name>
    <dbReference type="NCBI Taxonomy" id="1586481"/>
    <lineage>
        <taxon>Eukaryota</taxon>
        <taxon>Metazoa</taxon>
        <taxon>Ecdysozoa</taxon>
        <taxon>Arthropoda</taxon>
        <taxon>Hexapoda</taxon>
        <taxon>Insecta</taxon>
        <taxon>Pterygota</taxon>
        <taxon>Neoptera</taxon>
        <taxon>Endopterygota</taxon>
        <taxon>Coleoptera</taxon>
        <taxon>Polyphaga</taxon>
        <taxon>Cucujiformia</taxon>
        <taxon>Chrysomeloidea</taxon>
        <taxon>Cerambycidae</taxon>
        <taxon>Lamiinae</taxon>
        <taxon>Acanthocinini</taxon>
        <taxon>Exocentrus</taxon>
    </lineage>
</organism>
<feature type="transmembrane region" description="Helical" evidence="12">
    <location>
        <begin position="254"/>
        <end position="279"/>
    </location>
</feature>
<dbReference type="GO" id="GO:0006879">
    <property type="term" value="P:intracellular iron ion homeostasis"/>
    <property type="evidence" value="ECO:0007669"/>
    <property type="project" value="TreeGrafter"/>
</dbReference>
<dbReference type="PROSITE" id="PS50929">
    <property type="entry name" value="ABC_TM1F"/>
    <property type="match status" value="1"/>
</dbReference>
<dbReference type="AlphaFoldDB" id="A0AAV8VU43"/>
<keyword evidence="5" id="KW-0067">ATP-binding</keyword>
<evidence type="ECO:0000256" key="2">
    <source>
        <dbReference type="ARBA" id="ARBA00022448"/>
    </source>
</evidence>
<evidence type="ECO:0000256" key="3">
    <source>
        <dbReference type="ARBA" id="ARBA00022692"/>
    </source>
</evidence>
<feature type="transmembrane region" description="Helical" evidence="12">
    <location>
        <begin position="368"/>
        <end position="390"/>
    </location>
</feature>
<reference evidence="15 16" key="1">
    <citation type="journal article" date="2023" name="Insect Mol. Biol.">
        <title>Genome sequencing provides insights into the evolution of gene families encoding plant cell wall-degrading enzymes in longhorned beetles.</title>
        <authorList>
            <person name="Shin N.R."/>
            <person name="Okamura Y."/>
            <person name="Kirsch R."/>
            <person name="Pauchet Y."/>
        </authorList>
    </citation>
    <scope>NUCLEOTIDE SEQUENCE [LARGE SCALE GENOMIC DNA]</scope>
    <source>
        <strain evidence="15">EAD_L_NR</strain>
    </source>
</reference>
<dbReference type="InterPro" id="IPR003593">
    <property type="entry name" value="AAA+_ATPase"/>
</dbReference>
<dbReference type="Proteomes" id="UP001159042">
    <property type="component" value="Unassembled WGS sequence"/>
</dbReference>
<dbReference type="PROSITE" id="PS50893">
    <property type="entry name" value="ABC_TRANSPORTER_2"/>
    <property type="match status" value="1"/>
</dbReference>
<keyword evidence="3 12" id="KW-0812">Transmembrane</keyword>